<keyword evidence="9" id="KW-1185">Reference proteome</keyword>
<sequence>MYLQSGLVSFSLICFYYWRVWPEFCLLVPSLLLISLYCKHKHGQVIVRWPIVSVFPSIFENMHRIHDWSVDVVNLWGSTIVERRAIFGCFSGLVTCDPGNIEYILKTNFSNFPKGDDFKETLDIFGDSLIMDSPSWNDHRRLTRRALMSNPSRSVISDTCKKVVQDSLVPFLHHAVQKSLIIDLQDVFLRYTFDTSFSVLFGRSANYLSTSLLPNELAQGLDDAMEALFYRNVMPNAYWKFCRRLMIGNERKMQKAWKTIDRHLAVHIKAKREDMVKGIAQTSSLLEGDMSNLVRSENDEVLIQDDKFSRDSAMSFFIGGNDTTGTALTWFFWLVARNLNVEAKILDELNLIVFSKENFIEQEDRLKTPLVFDINELKDAVYLHAAICESLRLYPPIPHNRRTSLKQDVLPDGTIVDPGMMIVISMYAAGRMEQVWGKDCLEFKPERWINENGKLNHETMSKFFGFSIGPRSCLGQEMAFVMMKLAASAMIFNFHVEVLVGQVITPKPSIVLKMKNGLMVRVKERVLHV</sequence>
<dbReference type="InterPro" id="IPR017972">
    <property type="entry name" value="Cyt_P450_CS"/>
</dbReference>
<dbReference type="SUPFAM" id="SSF48264">
    <property type="entry name" value="Cytochrome P450"/>
    <property type="match status" value="1"/>
</dbReference>
<protein>
    <recommendedName>
        <fullName evidence="10">Cytochrome P450</fullName>
    </recommendedName>
</protein>
<dbReference type="PRINTS" id="PR00463">
    <property type="entry name" value="EP450I"/>
</dbReference>
<evidence type="ECO:0000256" key="3">
    <source>
        <dbReference type="ARBA" id="ARBA00023002"/>
    </source>
</evidence>
<dbReference type="Gene3D" id="1.10.630.10">
    <property type="entry name" value="Cytochrome P450"/>
    <property type="match status" value="1"/>
</dbReference>
<evidence type="ECO:0000256" key="5">
    <source>
        <dbReference type="PIRSR" id="PIRSR602401-1"/>
    </source>
</evidence>
<feature type="binding site" description="axial binding residue" evidence="5">
    <location>
        <position position="473"/>
    </location>
    <ligand>
        <name>heme</name>
        <dbReference type="ChEBI" id="CHEBI:30413"/>
    </ligand>
    <ligandPart>
        <name>Fe</name>
        <dbReference type="ChEBI" id="CHEBI:18248"/>
    </ligandPart>
</feature>
<evidence type="ECO:0000256" key="4">
    <source>
        <dbReference type="ARBA" id="ARBA00023004"/>
    </source>
</evidence>
<dbReference type="InterPro" id="IPR002401">
    <property type="entry name" value="Cyt_P450_E_grp-I"/>
</dbReference>
<keyword evidence="3 6" id="KW-0560">Oxidoreductase</keyword>
<name>A0AA42B1R8_PAPNU</name>
<organism evidence="8 9">
    <name type="scientific">Papaver nudicaule</name>
    <name type="common">Iceland poppy</name>
    <dbReference type="NCBI Taxonomy" id="74823"/>
    <lineage>
        <taxon>Eukaryota</taxon>
        <taxon>Viridiplantae</taxon>
        <taxon>Streptophyta</taxon>
        <taxon>Embryophyta</taxon>
        <taxon>Tracheophyta</taxon>
        <taxon>Spermatophyta</taxon>
        <taxon>Magnoliopsida</taxon>
        <taxon>Ranunculales</taxon>
        <taxon>Papaveraceae</taxon>
        <taxon>Papaveroideae</taxon>
        <taxon>Papaver</taxon>
    </lineage>
</organism>
<evidence type="ECO:0000256" key="2">
    <source>
        <dbReference type="ARBA" id="ARBA00022723"/>
    </source>
</evidence>
<dbReference type="AlphaFoldDB" id="A0AA42B1R8"/>
<dbReference type="GO" id="GO:0005506">
    <property type="term" value="F:iron ion binding"/>
    <property type="evidence" value="ECO:0007669"/>
    <property type="project" value="InterPro"/>
</dbReference>
<dbReference type="Proteomes" id="UP001177140">
    <property type="component" value="Unassembled WGS sequence"/>
</dbReference>
<keyword evidence="6" id="KW-0503">Monooxygenase</keyword>
<dbReference type="PRINTS" id="PR00385">
    <property type="entry name" value="P450"/>
</dbReference>
<dbReference type="PANTHER" id="PTHR24296">
    <property type="entry name" value="CYTOCHROME P450"/>
    <property type="match status" value="1"/>
</dbReference>
<proteinExistence type="inferred from homology"/>
<accession>A0AA42B1R8</accession>
<evidence type="ECO:0000313" key="7">
    <source>
        <dbReference type="EMBL" id="MCL7035677.1"/>
    </source>
</evidence>
<comment type="caution">
    <text evidence="8">The sequence shown here is derived from an EMBL/GenBank/DDBJ whole genome shotgun (WGS) entry which is preliminary data.</text>
</comment>
<dbReference type="GO" id="GO:0004497">
    <property type="term" value="F:monooxygenase activity"/>
    <property type="evidence" value="ECO:0007669"/>
    <property type="project" value="UniProtKB-KW"/>
</dbReference>
<dbReference type="GO" id="GO:0020037">
    <property type="term" value="F:heme binding"/>
    <property type="evidence" value="ECO:0007669"/>
    <property type="project" value="InterPro"/>
</dbReference>
<evidence type="ECO:0008006" key="10">
    <source>
        <dbReference type="Google" id="ProtNLM"/>
    </source>
</evidence>
<dbReference type="GO" id="GO:0033075">
    <property type="term" value="P:isoquinoline alkaloid biosynthetic process"/>
    <property type="evidence" value="ECO:0007669"/>
    <property type="project" value="UniProtKB-ARBA"/>
</dbReference>
<dbReference type="InterPro" id="IPR001128">
    <property type="entry name" value="Cyt_P450"/>
</dbReference>
<comment type="similarity">
    <text evidence="1 6">Belongs to the cytochrome P450 family.</text>
</comment>
<evidence type="ECO:0000313" key="9">
    <source>
        <dbReference type="Proteomes" id="UP001177140"/>
    </source>
</evidence>
<dbReference type="EMBL" id="JAJJMA010159648">
    <property type="protein sequence ID" value="MCL7035677.1"/>
    <property type="molecule type" value="Genomic_DNA"/>
</dbReference>
<keyword evidence="2 5" id="KW-0479">Metal-binding</keyword>
<dbReference type="GO" id="GO:0016705">
    <property type="term" value="F:oxidoreductase activity, acting on paired donors, with incorporation or reduction of molecular oxygen"/>
    <property type="evidence" value="ECO:0007669"/>
    <property type="project" value="InterPro"/>
</dbReference>
<evidence type="ECO:0000256" key="1">
    <source>
        <dbReference type="ARBA" id="ARBA00010617"/>
    </source>
</evidence>
<dbReference type="PROSITE" id="PS00086">
    <property type="entry name" value="CYTOCHROME_P450"/>
    <property type="match status" value="1"/>
</dbReference>
<evidence type="ECO:0000256" key="6">
    <source>
        <dbReference type="RuleBase" id="RU000461"/>
    </source>
</evidence>
<dbReference type="EMBL" id="JAJJMA010302531">
    <property type="protein sequence ID" value="MCL7048253.1"/>
    <property type="molecule type" value="Genomic_DNA"/>
</dbReference>
<dbReference type="CDD" id="cd11064">
    <property type="entry name" value="CYP86A"/>
    <property type="match status" value="1"/>
</dbReference>
<dbReference type="Pfam" id="PF00067">
    <property type="entry name" value="p450"/>
    <property type="match status" value="1"/>
</dbReference>
<evidence type="ECO:0000313" key="8">
    <source>
        <dbReference type="EMBL" id="MCL7048253.1"/>
    </source>
</evidence>
<comment type="cofactor">
    <cofactor evidence="5">
        <name>heme</name>
        <dbReference type="ChEBI" id="CHEBI:30413"/>
    </cofactor>
</comment>
<gene>
    <name evidence="7" type="ORF">MKW94_024812</name>
    <name evidence="8" type="ORF">MKW94_030044</name>
</gene>
<keyword evidence="5 6" id="KW-0349">Heme</keyword>
<keyword evidence="4 5" id="KW-0408">Iron</keyword>
<dbReference type="GO" id="GO:0006629">
    <property type="term" value="P:lipid metabolic process"/>
    <property type="evidence" value="ECO:0007669"/>
    <property type="project" value="UniProtKB-ARBA"/>
</dbReference>
<dbReference type="InterPro" id="IPR036396">
    <property type="entry name" value="Cyt_P450_sf"/>
</dbReference>
<reference evidence="8" key="1">
    <citation type="submission" date="2022-03" db="EMBL/GenBank/DDBJ databases">
        <title>A functionally conserved STORR gene fusion in Papaver species that diverged 16.8 million years ago.</title>
        <authorList>
            <person name="Catania T."/>
        </authorList>
    </citation>
    <scope>NUCLEOTIDE SEQUENCE</scope>
    <source>
        <strain evidence="8">S-191538</strain>
    </source>
</reference>